<reference evidence="2" key="1">
    <citation type="submission" date="2016-01" db="EMBL/GenBank/DDBJ databases">
        <authorList>
            <person name="Shapiro L."/>
        </authorList>
    </citation>
    <scope>NUCLEOTIDE SEQUENCE [LARGE SCALE GENOMIC DNA]</scope>
    <source>
        <strain evidence="2">MDcuke</strain>
    </source>
</reference>
<sequence>MVGLLLLMLQRILTFRKGHKTFICCQIISRLTAMRTADWQKIVIIAASGVFPNHAAVQAVAVILRD</sequence>
<name>A0A345CS33_9GAMM</name>
<dbReference type="AlphaFoldDB" id="A0A345CS33"/>
<dbReference type="EMBL" id="CP013970">
    <property type="protein sequence ID" value="AXF76250.1"/>
    <property type="molecule type" value="Genomic_DNA"/>
</dbReference>
<proteinExistence type="predicted"/>
<evidence type="ECO:0000313" key="2">
    <source>
        <dbReference type="Proteomes" id="UP000264980"/>
    </source>
</evidence>
<gene>
    <name evidence="1" type="ORF">AV903_09655</name>
</gene>
<protein>
    <submittedName>
        <fullName evidence="1">Uncharacterized protein</fullName>
    </submittedName>
</protein>
<organism evidence="1 2">
    <name type="scientific">Erwinia tracheiphila</name>
    <dbReference type="NCBI Taxonomy" id="65700"/>
    <lineage>
        <taxon>Bacteria</taxon>
        <taxon>Pseudomonadati</taxon>
        <taxon>Pseudomonadota</taxon>
        <taxon>Gammaproteobacteria</taxon>
        <taxon>Enterobacterales</taxon>
        <taxon>Erwiniaceae</taxon>
        <taxon>Erwinia</taxon>
    </lineage>
</organism>
<dbReference type="Proteomes" id="UP000264980">
    <property type="component" value="Chromosome"/>
</dbReference>
<evidence type="ECO:0000313" key="1">
    <source>
        <dbReference type="EMBL" id="AXF76250.1"/>
    </source>
</evidence>
<accession>A0A345CS33</accession>